<dbReference type="RefSeq" id="WP_165105547.1">
    <property type="nucleotide sequence ID" value="NZ_JAAKYA010000012.1"/>
</dbReference>
<organism evidence="4 5">
    <name type="scientific">Limisphaera ngatamarikiensis</name>
    <dbReference type="NCBI Taxonomy" id="1324935"/>
    <lineage>
        <taxon>Bacteria</taxon>
        <taxon>Pseudomonadati</taxon>
        <taxon>Verrucomicrobiota</taxon>
        <taxon>Verrucomicrobiia</taxon>
        <taxon>Limisphaerales</taxon>
        <taxon>Limisphaeraceae</taxon>
        <taxon>Limisphaera</taxon>
    </lineage>
</organism>
<protein>
    <submittedName>
        <fullName evidence="4">DUF1593 domain-containing protein</fullName>
    </submittedName>
</protein>
<keyword evidence="5" id="KW-1185">Reference proteome</keyword>
<gene>
    <name evidence="4" type="ORF">G4L39_02135</name>
</gene>
<dbReference type="SUPFAM" id="SSF53590">
    <property type="entry name" value="Nucleoside hydrolase"/>
    <property type="match status" value="1"/>
</dbReference>
<dbReference type="InterPro" id="IPR036452">
    <property type="entry name" value="Ribo_hydro-like"/>
</dbReference>
<feature type="domain" description="Cellulose-binding Sde182 nucleoside hydrolase-like" evidence="2">
    <location>
        <begin position="30"/>
        <end position="297"/>
    </location>
</feature>
<keyword evidence="1" id="KW-0732">Signal</keyword>
<feature type="chain" id="PRO_5026967394" evidence="1">
    <location>
        <begin position="23"/>
        <end position="478"/>
    </location>
</feature>
<dbReference type="Proteomes" id="UP000477311">
    <property type="component" value="Unassembled WGS sequence"/>
</dbReference>
<dbReference type="InterPro" id="IPR011483">
    <property type="entry name" value="Sde182_NH-like"/>
</dbReference>
<proteinExistence type="predicted"/>
<dbReference type="Pfam" id="PF21027">
    <property type="entry name" value="Sde0182_C"/>
    <property type="match status" value="1"/>
</dbReference>
<dbReference type="Pfam" id="PF07632">
    <property type="entry name" value="Sde182_NH-like"/>
    <property type="match status" value="1"/>
</dbReference>
<evidence type="ECO:0000259" key="2">
    <source>
        <dbReference type="Pfam" id="PF07632"/>
    </source>
</evidence>
<dbReference type="Gene3D" id="3.90.245.10">
    <property type="entry name" value="Ribonucleoside hydrolase-like"/>
    <property type="match status" value="1"/>
</dbReference>
<evidence type="ECO:0000313" key="5">
    <source>
        <dbReference type="Proteomes" id="UP000477311"/>
    </source>
</evidence>
<dbReference type="AlphaFoldDB" id="A0A6M1RF14"/>
<dbReference type="EMBL" id="JAAKYA010000012">
    <property type="protein sequence ID" value="NGO38196.1"/>
    <property type="molecule type" value="Genomic_DNA"/>
</dbReference>
<feature type="domain" description="Cellulose-binding Sde182 C-terminal" evidence="3">
    <location>
        <begin position="386"/>
        <end position="476"/>
    </location>
</feature>
<evidence type="ECO:0000256" key="1">
    <source>
        <dbReference type="SAM" id="SignalP"/>
    </source>
</evidence>
<dbReference type="InterPro" id="IPR013783">
    <property type="entry name" value="Ig-like_fold"/>
</dbReference>
<evidence type="ECO:0000313" key="4">
    <source>
        <dbReference type="EMBL" id="NGO38196.1"/>
    </source>
</evidence>
<evidence type="ECO:0000259" key="3">
    <source>
        <dbReference type="Pfam" id="PF21027"/>
    </source>
</evidence>
<feature type="signal peptide" evidence="1">
    <location>
        <begin position="1"/>
        <end position="22"/>
    </location>
</feature>
<dbReference type="InterPro" id="IPR048527">
    <property type="entry name" value="Sde182_C"/>
</dbReference>
<reference evidence="4 5" key="1">
    <citation type="submission" date="2020-02" db="EMBL/GenBank/DDBJ databases">
        <title>Draft genome sequence of Limisphaera ngatamarikiensis NGM72.4T, a thermophilic Verrucomicrobia grouped in subdivision 3.</title>
        <authorList>
            <person name="Carere C.R."/>
            <person name="Steen J."/>
            <person name="Hugenholtz P."/>
            <person name="Stott M.B."/>
        </authorList>
    </citation>
    <scope>NUCLEOTIDE SEQUENCE [LARGE SCALE GENOMIC DNA]</scope>
    <source>
        <strain evidence="4 5">NGM72.4</strain>
    </source>
</reference>
<sequence length="478" mass="54403">MCRCRCWCWLLGLVLLAAAVRAEEVPEKVRLFVLTDIENEPDDAQSMVRLMVYANQFDIEGLVATTSVHQRNRTAAWRIREIIEAYGQVRENLMLHEPGWPTKEQLLSVVREGLPVYGMEGVGEGRDSPGSELLIAAVDREDPRPLWVTVWGGPNVLAQALWKVRATRPPAAVARFVSKLRVYAISDQDDSGPWIRRNFPELFYIVSPGFHPGGAYHYATWSGISGDRFHGRFAGADFSLVDNPWLDRNIRSKGPLGAKYPRTEYLMEGDTPSFLGLIRNGLNVPERPDWGGWGGRYELYTPRKQKWHLEAETRPIWTDAMDEVKGVDGQWHTSNHATIWRWRSAYQNDFAARMDWTVKPYKEANHPPVPRLGHPDRLTARRGDRVELNAEGTSDPDGDAVSYEWFYYPEAGTFTVSSAVSGQPVEIRNFDQPRAWFVVPTQRVMPPGTGTMHIILAVTDHGVPRLTRYRRVIVEVRD</sequence>
<dbReference type="GO" id="GO:0016799">
    <property type="term" value="F:hydrolase activity, hydrolyzing N-glycosyl compounds"/>
    <property type="evidence" value="ECO:0007669"/>
    <property type="project" value="InterPro"/>
</dbReference>
<name>A0A6M1RF14_9BACT</name>
<comment type="caution">
    <text evidence="4">The sequence shown here is derived from an EMBL/GenBank/DDBJ whole genome shotgun (WGS) entry which is preliminary data.</text>
</comment>
<accession>A0A6M1RF14</accession>
<dbReference type="Gene3D" id="2.60.40.10">
    <property type="entry name" value="Immunoglobulins"/>
    <property type="match status" value="1"/>
</dbReference>